<feature type="transmembrane region" description="Helical" evidence="6">
    <location>
        <begin position="308"/>
        <end position="328"/>
    </location>
</feature>
<feature type="transmembrane region" description="Helical" evidence="6">
    <location>
        <begin position="71"/>
        <end position="90"/>
    </location>
</feature>
<dbReference type="Pfam" id="PF00892">
    <property type="entry name" value="EamA"/>
    <property type="match status" value="2"/>
</dbReference>
<dbReference type="InterPro" id="IPR050638">
    <property type="entry name" value="AA-Vitamin_Transporters"/>
</dbReference>
<feature type="domain" description="EamA" evidence="7">
    <location>
        <begin position="38"/>
        <end position="172"/>
    </location>
</feature>
<feature type="transmembrane region" description="Helical" evidence="6">
    <location>
        <begin position="128"/>
        <end position="149"/>
    </location>
</feature>
<feature type="transmembrane region" description="Helical" evidence="6">
    <location>
        <begin position="248"/>
        <end position="271"/>
    </location>
</feature>
<protein>
    <submittedName>
        <fullName evidence="8">Threonine/homoserine efflux transporter RhtA</fullName>
    </submittedName>
</protein>
<keyword evidence="9" id="KW-1185">Reference proteome</keyword>
<feature type="transmembrane region" description="Helical" evidence="6">
    <location>
        <begin position="189"/>
        <end position="207"/>
    </location>
</feature>
<evidence type="ECO:0000256" key="6">
    <source>
        <dbReference type="SAM" id="Phobius"/>
    </source>
</evidence>
<feature type="domain" description="EamA" evidence="7">
    <location>
        <begin position="189"/>
        <end position="325"/>
    </location>
</feature>
<gene>
    <name evidence="8" type="ORF">SAMN02745752_01472</name>
</gene>
<organism evidence="8 9">
    <name type="scientific">Marinospirillum alkaliphilum DSM 21637</name>
    <dbReference type="NCBI Taxonomy" id="1122209"/>
    <lineage>
        <taxon>Bacteria</taxon>
        <taxon>Pseudomonadati</taxon>
        <taxon>Pseudomonadota</taxon>
        <taxon>Gammaproteobacteria</taxon>
        <taxon>Oceanospirillales</taxon>
        <taxon>Oceanospirillaceae</taxon>
        <taxon>Marinospirillum</taxon>
    </lineage>
</organism>
<dbReference type="SUPFAM" id="SSF103481">
    <property type="entry name" value="Multidrug resistance efflux transporter EmrE"/>
    <property type="match status" value="2"/>
</dbReference>
<keyword evidence="4 6" id="KW-1133">Transmembrane helix</keyword>
<dbReference type="GO" id="GO:0016020">
    <property type="term" value="C:membrane"/>
    <property type="evidence" value="ECO:0007669"/>
    <property type="project" value="UniProtKB-SubCell"/>
</dbReference>
<comment type="subcellular location">
    <subcellularLocation>
        <location evidence="1">Membrane</location>
        <topology evidence="1">Multi-pass membrane protein</topology>
    </subcellularLocation>
</comment>
<feature type="transmembrane region" description="Helical" evidence="6">
    <location>
        <begin position="102"/>
        <end position="122"/>
    </location>
</feature>
<keyword evidence="3 6" id="KW-0812">Transmembrane</keyword>
<feature type="transmembrane region" description="Helical" evidence="6">
    <location>
        <begin position="214"/>
        <end position="236"/>
    </location>
</feature>
<dbReference type="PANTHER" id="PTHR32322">
    <property type="entry name" value="INNER MEMBRANE TRANSPORTER"/>
    <property type="match status" value="1"/>
</dbReference>
<evidence type="ECO:0000256" key="4">
    <source>
        <dbReference type="ARBA" id="ARBA00022989"/>
    </source>
</evidence>
<keyword evidence="5 6" id="KW-0472">Membrane</keyword>
<dbReference type="Gene3D" id="1.10.3730.20">
    <property type="match status" value="1"/>
</dbReference>
<proteinExistence type="inferred from homology"/>
<evidence type="ECO:0000256" key="5">
    <source>
        <dbReference type="ARBA" id="ARBA00023136"/>
    </source>
</evidence>
<feature type="transmembrane region" description="Helical" evidence="6">
    <location>
        <begin position="283"/>
        <end position="302"/>
    </location>
</feature>
<feature type="transmembrane region" description="Helical" evidence="6">
    <location>
        <begin position="37"/>
        <end position="59"/>
    </location>
</feature>
<reference evidence="8 9" key="1">
    <citation type="submission" date="2016-11" db="EMBL/GenBank/DDBJ databases">
        <authorList>
            <person name="Jaros S."/>
            <person name="Januszkiewicz K."/>
            <person name="Wedrychowicz H."/>
        </authorList>
    </citation>
    <scope>NUCLEOTIDE SEQUENCE [LARGE SCALE GENOMIC DNA]</scope>
    <source>
        <strain evidence="8 9">DSM 21637</strain>
    </source>
</reference>
<accession>A0A1K1WNP8</accession>
<dbReference type="EMBL" id="FPJW01000004">
    <property type="protein sequence ID" value="SFX38911.1"/>
    <property type="molecule type" value="Genomic_DNA"/>
</dbReference>
<dbReference type="PANTHER" id="PTHR32322:SF2">
    <property type="entry name" value="EAMA DOMAIN-CONTAINING PROTEIN"/>
    <property type="match status" value="1"/>
</dbReference>
<evidence type="ECO:0000313" key="9">
    <source>
        <dbReference type="Proteomes" id="UP000182350"/>
    </source>
</evidence>
<name>A0A1K1WNP8_9GAMM</name>
<evidence type="ECO:0000256" key="1">
    <source>
        <dbReference type="ARBA" id="ARBA00004141"/>
    </source>
</evidence>
<dbReference type="OrthoDB" id="4167046at2"/>
<dbReference type="InterPro" id="IPR000620">
    <property type="entry name" value="EamA_dom"/>
</dbReference>
<dbReference type="STRING" id="1122209.SAMN02745752_01472"/>
<evidence type="ECO:0000256" key="3">
    <source>
        <dbReference type="ARBA" id="ARBA00022692"/>
    </source>
</evidence>
<dbReference type="InterPro" id="IPR037185">
    <property type="entry name" value="EmrE-like"/>
</dbReference>
<dbReference type="AlphaFoldDB" id="A0A1K1WNP8"/>
<sequence length="334" mass="37206">MIFLTKTLKPSTWQRFDISSIRTISMPANTSFKKLEWLAYLLLILTTLFWGGNFVVGRAVHAEIPPIALAWWRWLLALVIILPFALRPLWQARGILRQHWKNLTLMSLLGVTGFNTLVYLGLQTLPASNAILLLSACPVFILAFSWWFFGDRVNQLQILGMLVSLGGIAILVSKGAPLDILSQLGSGNGNLWVLTAVISWALYSVMLRLRPAGLGGLAFFGLTTLIGLLLLTPFYLYEMLVQGKSLTFNTTSLLSISYVAVFASVAAFLFWNKGVEILTAARAGYFIHLIPVWGLLLASLFLAERLQLFHWLGMAFIFCGIWLATVLGRRKATK</sequence>
<comment type="similarity">
    <text evidence="2">Belongs to the EamA transporter family.</text>
</comment>
<dbReference type="Proteomes" id="UP000182350">
    <property type="component" value="Unassembled WGS sequence"/>
</dbReference>
<evidence type="ECO:0000313" key="8">
    <source>
        <dbReference type="EMBL" id="SFX38911.1"/>
    </source>
</evidence>
<evidence type="ECO:0000256" key="2">
    <source>
        <dbReference type="ARBA" id="ARBA00007362"/>
    </source>
</evidence>
<feature type="transmembrane region" description="Helical" evidence="6">
    <location>
        <begin position="156"/>
        <end position="177"/>
    </location>
</feature>
<evidence type="ECO:0000259" key="7">
    <source>
        <dbReference type="Pfam" id="PF00892"/>
    </source>
</evidence>